<organism evidence="2 3">
    <name type="scientific">Crotalaria pallida</name>
    <name type="common">Smooth rattlebox</name>
    <name type="synonym">Crotalaria striata</name>
    <dbReference type="NCBI Taxonomy" id="3830"/>
    <lineage>
        <taxon>Eukaryota</taxon>
        <taxon>Viridiplantae</taxon>
        <taxon>Streptophyta</taxon>
        <taxon>Embryophyta</taxon>
        <taxon>Tracheophyta</taxon>
        <taxon>Spermatophyta</taxon>
        <taxon>Magnoliopsida</taxon>
        <taxon>eudicotyledons</taxon>
        <taxon>Gunneridae</taxon>
        <taxon>Pentapetalae</taxon>
        <taxon>rosids</taxon>
        <taxon>fabids</taxon>
        <taxon>Fabales</taxon>
        <taxon>Fabaceae</taxon>
        <taxon>Papilionoideae</taxon>
        <taxon>50 kb inversion clade</taxon>
        <taxon>genistoids sensu lato</taxon>
        <taxon>core genistoids</taxon>
        <taxon>Crotalarieae</taxon>
        <taxon>Crotalaria</taxon>
    </lineage>
</organism>
<sequence length="124" mass="13254">MWMKVRSDGDAGDRVVRVMLVLLVDLGFAELVASVDKGDDGCSWWFWLWAVIGKKVDNVGEPSLVPSICISLVVVVKVVEIYGGGGYSSGDHDDGHDHGGDGGGVSKDDFHRCGGDGRCNTPKF</sequence>
<evidence type="ECO:0000313" key="3">
    <source>
        <dbReference type="Proteomes" id="UP001372338"/>
    </source>
</evidence>
<keyword evidence="3" id="KW-1185">Reference proteome</keyword>
<dbReference type="Proteomes" id="UP001372338">
    <property type="component" value="Unassembled WGS sequence"/>
</dbReference>
<proteinExistence type="predicted"/>
<feature type="signal peptide" evidence="1">
    <location>
        <begin position="1"/>
        <end position="34"/>
    </location>
</feature>
<dbReference type="EMBL" id="JAYWIO010000006">
    <property type="protein sequence ID" value="KAK7255982.1"/>
    <property type="molecule type" value="Genomic_DNA"/>
</dbReference>
<evidence type="ECO:0000313" key="2">
    <source>
        <dbReference type="EMBL" id="KAK7255982.1"/>
    </source>
</evidence>
<evidence type="ECO:0000256" key="1">
    <source>
        <dbReference type="SAM" id="SignalP"/>
    </source>
</evidence>
<reference evidence="2 3" key="1">
    <citation type="submission" date="2024-01" db="EMBL/GenBank/DDBJ databases">
        <title>The genomes of 5 underutilized Papilionoideae crops provide insights into root nodulation and disease resistanc.</title>
        <authorList>
            <person name="Yuan L."/>
        </authorList>
    </citation>
    <scope>NUCLEOTIDE SEQUENCE [LARGE SCALE GENOMIC DNA]</scope>
    <source>
        <strain evidence="2">ZHUSHIDOU_FW_LH</strain>
        <tissue evidence="2">Leaf</tissue>
    </source>
</reference>
<comment type="caution">
    <text evidence="2">The sequence shown here is derived from an EMBL/GenBank/DDBJ whole genome shotgun (WGS) entry which is preliminary data.</text>
</comment>
<keyword evidence="1" id="KW-0732">Signal</keyword>
<name>A0AAN9HVW7_CROPI</name>
<feature type="chain" id="PRO_5042953241" evidence="1">
    <location>
        <begin position="35"/>
        <end position="124"/>
    </location>
</feature>
<dbReference type="AlphaFoldDB" id="A0AAN9HVW7"/>
<protein>
    <submittedName>
        <fullName evidence="2">Uncharacterized protein</fullName>
    </submittedName>
</protein>
<accession>A0AAN9HVW7</accession>
<gene>
    <name evidence="2" type="ORF">RIF29_29411</name>
</gene>